<sequence length="231" mass="26424">MDIAAVVSKAKVMERVGRSRNNLLGVYHQRSEEWKQRQTLCPGSPGSLKKKLFSTAEAQTRQRKDALQQALQEVQEAKEVQLDSKAWLLVELDTTWWKLRATFDKYLTEAKKYATVYSDAVRLLQSYMSCSLQFLDVHEGYAQFQAADTQHQEALLEAWSTMVPLAGLLVSKILDSDAMIKLSNEDARAAFRSKFSTLCDKFVCCLVDLTHKHNKLVRHCMQNFASTWARQ</sequence>
<gene>
    <name evidence="2" type="ORF">SNAT2548_LOCUS14632</name>
</gene>
<protein>
    <submittedName>
        <fullName evidence="2">Uncharacterized protein</fullName>
    </submittedName>
</protein>
<proteinExistence type="predicted"/>
<accession>A0A812N270</accession>
<comment type="caution">
    <text evidence="2">The sequence shown here is derived from an EMBL/GenBank/DDBJ whole genome shotgun (WGS) entry which is preliminary data.</text>
</comment>
<name>A0A812N270_9DINO</name>
<dbReference type="EMBL" id="CAJNDS010001746">
    <property type="protein sequence ID" value="CAE7275875.1"/>
    <property type="molecule type" value="Genomic_DNA"/>
</dbReference>
<dbReference type="AlphaFoldDB" id="A0A812N270"/>
<feature type="coiled-coil region" evidence="1">
    <location>
        <begin position="57"/>
        <end position="84"/>
    </location>
</feature>
<evidence type="ECO:0000313" key="3">
    <source>
        <dbReference type="Proteomes" id="UP000604046"/>
    </source>
</evidence>
<reference evidence="2" key="1">
    <citation type="submission" date="2021-02" db="EMBL/GenBank/DDBJ databases">
        <authorList>
            <person name="Dougan E. K."/>
            <person name="Rhodes N."/>
            <person name="Thang M."/>
            <person name="Chan C."/>
        </authorList>
    </citation>
    <scope>NUCLEOTIDE SEQUENCE</scope>
</reference>
<keyword evidence="3" id="KW-1185">Reference proteome</keyword>
<organism evidence="2 3">
    <name type="scientific">Symbiodinium natans</name>
    <dbReference type="NCBI Taxonomy" id="878477"/>
    <lineage>
        <taxon>Eukaryota</taxon>
        <taxon>Sar</taxon>
        <taxon>Alveolata</taxon>
        <taxon>Dinophyceae</taxon>
        <taxon>Suessiales</taxon>
        <taxon>Symbiodiniaceae</taxon>
        <taxon>Symbiodinium</taxon>
    </lineage>
</organism>
<keyword evidence="1" id="KW-0175">Coiled coil</keyword>
<dbReference type="Proteomes" id="UP000604046">
    <property type="component" value="Unassembled WGS sequence"/>
</dbReference>
<evidence type="ECO:0000313" key="2">
    <source>
        <dbReference type="EMBL" id="CAE7275875.1"/>
    </source>
</evidence>
<evidence type="ECO:0000256" key="1">
    <source>
        <dbReference type="SAM" id="Coils"/>
    </source>
</evidence>